<evidence type="ECO:0000259" key="1">
    <source>
        <dbReference type="PROSITE" id="PS50206"/>
    </source>
</evidence>
<accession>A0ABS6WJ48</accession>
<feature type="domain" description="Rhodanese" evidence="1">
    <location>
        <begin position="156"/>
        <end position="237"/>
    </location>
</feature>
<gene>
    <name evidence="2" type="ORF">KY465_00800</name>
</gene>
<evidence type="ECO:0000313" key="2">
    <source>
        <dbReference type="EMBL" id="MBW3095810.1"/>
    </source>
</evidence>
<protein>
    <recommendedName>
        <fullName evidence="1">Rhodanese domain-containing protein</fullName>
    </recommendedName>
</protein>
<dbReference type="InterPro" id="IPR001763">
    <property type="entry name" value="Rhodanese-like_dom"/>
</dbReference>
<dbReference type="SMART" id="SM00450">
    <property type="entry name" value="RHOD"/>
    <property type="match status" value="4"/>
</dbReference>
<keyword evidence="3" id="KW-1185">Reference proteome</keyword>
<name>A0ABS6WJ48_9HYPH</name>
<feature type="domain" description="Rhodanese" evidence="1">
    <location>
        <begin position="291"/>
        <end position="381"/>
    </location>
</feature>
<reference evidence="2" key="1">
    <citation type="submission" date="2021-07" db="EMBL/GenBank/DDBJ databases">
        <title>Pseudohoeflea marina sp. nov. a polyhydroxyalcanoate-producing bacterium.</title>
        <authorList>
            <person name="Zheng W."/>
            <person name="Yu S."/>
            <person name="Huang Y."/>
        </authorList>
    </citation>
    <scope>NUCLEOTIDE SEQUENCE</scope>
    <source>
        <strain evidence="2">DP4N28-3</strain>
    </source>
</reference>
<sequence length="540" mass="58407">MKAERLQSLLAAPEGQWPRRDWALLDIREQGEAHAGHIYSATFLPRRLIEFRIAETVPRRTLQIVIYDSGEHPVFGADLRAELARQTLIDCGYVNVSVLEGGFSAWVAAGGSVATGSNVPSKLFGERVLEEDAVPSLSAPELAEALSDGKAIGICDVRTAPEFVDHHLPRARSTPGFDLAPLLDDLTRQHARLVLSCAGRTRSIIATATARQLGFENVLALENGTMGWRLAGYGTEAGASLSETADEAVSGQKTSEVQGGHTIVARAEDLAREAGARPVDVAQLAVLLCSREEQPYILDMRALEAYRAGHIPGAIALPGGQAIQRTDDFLAVPGHPVVLVDDGRGQAALGGYWLRRMGFTDVAWLAGGYPAWARDARPSACGRPKRSRIDLEELRDSVARLTPEELLGRFESDTAEIAILDTRTSREYAKAHLAGASWVPRGWLETYLQTADISARRSICLVARDEEQALLAARQLQVNGAQNVAVLSGQAKCWAAAGLPVETGGPAPSPFLPDVVEPPYSKGLAEMRDYLDWEIKLHEL</sequence>
<dbReference type="EMBL" id="JAHWQX010000001">
    <property type="protein sequence ID" value="MBW3095810.1"/>
    <property type="molecule type" value="Genomic_DNA"/>
</dbReference>
<dbReference type="Proteomes" id="UP001430804">
    <property type="component" value="Unassembled WGS sequence"/>
</dbReference>
<organism evidence="2 3">
    <name type="scientific">Pseudohoeflea coraliihabitans</name>
    <dbReference type="NCBI Taxonomy" id="2860393"/>
    <lineage>
        <taxon>Bacteria</taxon>
        <taxon>Pseudomonadati</taxon>
        <taxon>Pseudomonadota</taxon>
        <taxon>Alphaproteobacteria</taxon>
        <taxon>Hyphomicrobiales</taxon>
        <taxon>Rhizobiaceae</taxon>
        <taxon>Pseudohoeflea</taxon>
    </lineage>
</organism>
<dbReference type="PANTHER" id="PTHR44086:SF10">
    <property type="entry name" value="THIOSULFATE SULFURTRANSFERASE_RHODANESE-LIKE DOMAIN-CONTAINING PROTEIN 3"/>
    <property type="match status" value="1"/>
</dbReference>
<evidence type="ECO:0000313" key="3">
    <source>
        <dbReference type="Proteomes" id="UP001430804"/>
    </source>
</evidence>
<dbReference type="PANTHER" id="PTHR44086">
    <property type="entry name" value="THIOSULFATE SULFURTRANSFERASE RDL2, MITOCHONDRIAL-RELATED"/>
    <property type="match status" value="1"/>
</dbReference>
<dbReference type="RefSeq" id="WP_219157432.1">
    <property type="nucleotide sequence ID" value="NZ_JAHWQX010000001.1"/>
</dbReference>
<comment type="caution">
    <text evidence="2">The sequence shown here is derived from an EMBL/GenBank/DDBJ whole genome shotgun (WGS) entry which is preliminary data.</text>
</comment>
<feature type="domain" description="Rhodanese" evidence="1">
    <location>
        <begin position="413"/>
        <end position="503"/>
    </location>
</feature>
<feature type="domain" description="Rhodanese" evidence="1">
    <location>
        <begin position="18"/>
        <end position="115"/>
    </location>
</feature>
<dbReference type="InterPro" id="IPR001307">
    <property type="entry name" value="Thiosulphate_STrfase_CS"/>
</dbReference>
<dbReference type="PROSITE" id="PS50206">
    <property type="entry name" value="RHODANESE_3"/>
    <property type="match status" value="4"/>
</dbReference>
<dbReference type="Pfam" id="PF00581">
    <property type="entry name" value="Rhodanese"/>
    <property type="match status" value="4"/>
</dbReference>
<dbReference type="PROSITE" id="PS00380">
    <property type="entry name" value="RHODANESE_1"/>
    <property type="match status" value="1"/>
</dbReference>
<proteinExistence type="predicted"/>